<accession>A0ABS8TBT9</accession>
<protein>
    <recommendedName>
        <fullName evidence="3">Retrotransposon gag domain-containing protein</fullName>
    </recommendedName>
</protein>
<evidence type="ECO:0000313" key="2">
    <source>
        <dbReference type="Proteomes" id="UP000823775"/>
    </source>
</evidence>
<reference evidence="1 2" key="1">
    <citation type="journal article" date="2021" name="BMC Genomics">
        <title>Datura genome reveals duplications of psychoactive alkaloid biosynthetic genes and high mutation rate following tissue culture.</title>
        <authorList>
            <person name="Rajewski A."/>
            <person name="Carter-House D."/>
            <person name="Stajich J."/>
            <person name="Litt A."/>
        </authorList>
    </citation>
    <scope>NUCLEOTIDE SEQUENCE [LARGE SCALE GENOMIC DNA]</scope>
    <source>
        <strain evidence="1">AR-01</strain>
    </source>
</reference>
<sequence>MAALPDGELENMFADINEEVDYASGIIPSRENAASFKIDGSINTMLKVNGQFRKSMSKDPHQHFKIFFELLSEQLFEAWERFRRYILRAHNHRFPDHIREVLYRLDALKQPVANNDTFRCFMEKTFNKIAIILDKIAKHNYAWHGGDQSGGINVGTPSLSHLIKENQDHDQMMASMEINVALLIKKLTKFEVNKVDAINETITEVQYGHGCPPSPYQYQSFTEPPPLQMEDAKFWKLI</sequence>
<keyword evidence="2" id="KW-1185">Reference proteome</keyword>
<organism evidence="1 2">
    <name type="scientific">Datura stramonium</name>
    <name type="common">Jimsonweed</name>
    <name type="synonym">Common thornapple</name>
    <dbReference type="NCBI Taxonomy" id="4076"/>
    <lineage>
        <taxon>Eukaryota</taxon>
        <taxon>Viridiplantae</taxon>
        <taxon>Streptophyta</taxon>
        <taxon>Embryophyta</taxon>
        <taxon>Tracheophyta</taxon>
        <taxon>Spermatophyta</taxon>
        <taxon>Magnoliopsida</taxon>
        <taxon>eudicotyledons</taxon>
        <taxon>Gunneridae</taxon>
        <taxon>Pentapetalae</taxon>
        <taxon>asterids</taxon>
        <taxon>lamiids</taxon>
        <taxon>Solanales</taxon>
        <taxon>Solanaceae</taxon>
        <taxon>Solanoideae</taxon>
        <taxon>Datureae</taxon>
        <taxon>Datura</taxon>
    </lineage>
</organism>
<gene>
    <name evidence="1" type="ORF">HAX54_007367</name>
</gene>
<dbReference type="Proteomes" id="UP000823775">
    <property type="component" value="Unassembled WGS sequence"/>
</dbReference>
<proteinExistence type="predicted"/>
<evidence type="ECO:0008006" key="3">
    <source>
        <dbReference type="Google" id="ProtNLM"/>
    </source>
</evidence>
<evidence type="ECO:0000313" key="1">
    <source>
        <dbReference type="EMBL" id="MCD7468852.1"/>
    </source>
</evidence>
<dbReference type="EMBL" id="JACEIK010001379">
    <property type="protein sequence ID" value="MCD7468852.1"/>
    <property type="molecule type" value="Genomic_DNA"/>
</dbReference>
<name>A0ABS8TBT9_DATST</name>
<comment type="caution">
    <text evidence="1">The sequence shown here is derived from an EMBL/GenBank/DDBJ whole genome shotgun (WGS) entry which is preliminary data.</text>
</comment>